<dbReference type="Pfam" id="PF12533">
    <property type="entry name" value="Neuro_bHLH"/>
    <property type="match status" value="1"/>
</dbReference>
<dbReference type="PANTHER" id="PTHR19290:SF134">
    <property type="entry name" value="NEUROGENIC DIFFERENTIATION FACTOR 1"/>
    <property type="match status" value="1"/>
</dbReference>
<dbReference type="GO" id="GO:0005634">
    <property type="term" value="C:nucleus"/>
    <property type="evidence" value="ECO:0007669"/>
    <property type="project" value="TreeGrafter"/>
</dbReference>
<dbReference type="AlphaFoldDB" id="A0AAD4RDX8"/>
<evidence type="ECO:0000313" key="10">
    <source>
        <dbReference type="Proteomes" id="UP001201812"/>
    </source>
</evidence>
<dbReference type="InterPro" id="IPR050359">
    <property type="entry name" value="bHLH_transcription_factors"/>
</dbReference>
<evidence type="ECO:0000259" key="8">
    <source>
        <dbReference type="PROSITE" id="PS50888"/>
    </source>
</evidence>
<keyword evidence="3" id="KW-0524">Neurogenesis</keyword>
<keyword evidence="1" id="KW-0217">Developmental protein</keyword>
<comment type="caution">
    <text evidence="9">The sequence shown here is derived from an EMBL/GenBank/DDBJ whole genome shotgun (WGS) entry which is preliminary data.</text>
</comment>
<protein>
    <submittedName>
        <fullName evidence="9">Helix-loop-helix DNA-binding domain-containing protein</fullName>
    </submittedName>
</protein>
<gene>
    <name evidence="9" type="ORF">DdX_01474</name>
</gene>
<dbReference type="GO" id="GO:0007423">
    <property type="term" value="P:sensory organ development"/>
    <property type="evidence" value="ECO:0007669"/>
    <property type="project" value="TreeGrafter"/>
</dbReference>
<dbReference type="GO" id="GO:0070888">
    <property type="term" value="F:E-box binding"/>
    <property type="evidence" value="ECO:0007669"/>
    <property type="project" value="TreeGrafter"/>
</dbReference>
<evidence type="ECO:0000256" key="6">
    <source>
        <dbReference type="ARBA" id="ARBA00023163"/>
    </source>
</evidence>
<dbReference type="PROSITE" id="PS50888">
    <property type="entry name" value="BHLH"/>
    <property type="match status" value="1"/>
</dbReference>
<dbReference type="InterPro" id="IPR022575">
    <property type="entry name" value="NeuroD_DUF"/>
</dbReference>
<dbReference type="GO" id="GO:0061564">
    <property type="term" value="P:axon development"/>
    <property type="evidence" value="ECO:0007669"/>
    <property type="project" value="TreeGrafter"/>
</dbReference>
<proteinExistence type="predicted"/>
<keyword evidence="4" id="KW-0805">Transcription regulation</keyword>
<keyword evidence="6" id="KW-0804">Transcription</keyword>
<dbReference type="Proteomes" id="UP001201812">
    <property type="component" value="Unassembled WGS sequence"/>
</dbReference>
<evidence type="ECO:0000256" key="1">
    <source>
        <dbReference type="ARBA" id="ARBA00022473"/>
    </source>
</evidence>
<evidence type="ECO:0000313" key="9">
    <source>
        <dbReference type="EMBL" id="KAI1729245.1"/>
    </source>
</evidence>
<dbReference type="GO" id="GO:0046983">
    <property type="term" value="F:protein dimerization activity"/>
    <property type="evidence" value="ECO:0007669"/>
    <property type="project" value="InterPro"/>
</dbReference>
<dbReference type="InterPro" id="IPR036638">
    <property type="entry name" value="HLH_DNA-bd_sf"/>
</dbReference>
<organism evidence="9 10">
    <name type="scientific">Ditylenchus destructor</name>
    <dbReference type="NCBI Taxonomy" id="166010"/>
    <lineage>
        <taxon>Eukaryota</taxon>
        <taxon>Metazoa</taxon>
        <taxon>Ecdysozoa</taxon>
        <taxon>Nematoda</taxon>
        <taxon>Chromadorea</taxon>
        <taxon>Rhabditida</taxon>
        <taxon>Tylenchina</taxon>
        <taxon>Tylenchomorpha</taxon>
        <taxon>Sphaerularioidea</taxon>
        <taxon>Anguinidae</taxon>
        <taxon>Anguininae</taxon>
        <taxon>Ditylenchus</taxon>
    </lineage>
</organism>
<keyword evidence="7" id="KW-0539">Nucleus</keyword>
<keyword evidence="5 9" id="KW-0238">DNA-binding</keyword>
<dbReference type="Gene3D" id="4.10.280.10">
    <property type="entry name" value="Helix-loop-helix DNA-binding domain"/>
    <property type="match status" value="1"/>
</dbReference>
<dbReference type="SUPFAM" id="SSF47459">
    <property type="entry name" value="HLH, helix-loop-helix DNA-binding domain"/>
    <property type="match status" value="1"/>
</dbReference>
<evidence type="ECO:0000256" key="3">
    <source>
        <dbReference type="ARBA" id="ARBA00022902"/>
    </source>
</evidence>
<dbReference type="GO" id="GO:0000981">
    <property type="term" value="F:DNA-binding transcription factor activity, RNA polymerase II-specific"/>
    <property type="evidence" value="ECO:0007669"/>
    <property type="project" value="TreeGrafter"/>
</dbReference>
<accession>A0AAD4RDX8</accession>
<dbReference type="GO" id="GO:0045944">
    <property type="term" value="P:positive regulation of transcription by RNA polymerase II"/>
    <property type="evidence" value="ECO:0007669"/>
    <property type="project" value="TreeGrafter"/>
</dbReference>
<evidence type="ECO:0000256" key="5">
    <source>
        <dbReference type="ARBA" id="ARBA00023125"/>
    </source>
</evidence>
<dbReference type="Pfam" id="PF00010">
    <property type="entry name" value="HLH"/>
    <property type="match status" value="1"/>
</dbReference>
<dbReference type="PANTHER" id="PTHR19290">
    <property type="entry name" value="BASIC HELIX-LOOP-HELIX PROTEIN NEUROGENIN-RELATED"/>
    <property type="match status" value="1"/>
</dbReference>
<dbReference type="EMBL" id="JAKKPZ010000001">
    <property type="protein sequence ID" value="KAI1729245.1"/>
    <property type="molecule type" value="Genomic_DNA"/>
</dbReference>
<dbReference type="InterPro" id="IPR011598">
    <property type="entry name" value="bHLH_dom"/>
</dbReference>
<evidence type="ECO:0000256" key="4">
    <source>
        <dbReference type="ARBA" id="ARBA00023015"/>
    </source>
</evidence>
<name>A0AAD4RDX8_9BILA</name>
<keyword evidence="2" id="KW-0221">Differentiation</keyword>
<evidence type="ECO:0000256" key="2">
    <source>
        <dbReference type="ARBA" id="ARBA00022782"/>
    </source>
</evidence>
<sequence>MNSHKVKKQIRRVKANYRERNRMHGLNRAMDTLREIVPLHNYLNHQKLSKIETLRLARNYITALNWLLNGDQQVSTLEYAQVLSSGLSQTTTNMIATLLNVPPRALILAQRENLEIENFPIIEDTHPKNSPAYSLPESTTTAGTFGSISRSECNYRQHSPQYSLYTNATSPLNTSQMFCDIRDEFGS</sequence>
<feature type="domain" description="BHLH" evidence="8">
    <location>
        <begin position="10"/>
        <end position="64"/>
    </location>
</feature>
<keyword evidence="10" id="KW-1185">Reference proteome</keyword>
<reference evidence="9" key="1">
    <citation type="submission" date="2022-01" db="EMBL/GenBank/DDBJ databases">
        <title>Genome Sequence Resource for Two Populations of Ditylenchus destructor, the Migratory Endoparasitic Phytonematode.</title>
        <authorList>
            <person name="Zhang H."/>
            <person name="Lin R."/>
            <person name="Xie B."/>
        </authorList>
    </citation>
    <scope>NUCLEOTIDE SEQUENCE</scope>
    <source>
        <strain evidence="9">BazhouSP</strain>
    </source>
</reference>
<dbReference type="SMART" id="SM00353">
    <property type="entry name" value="HLH"/>
    <property type="match status" value="1"/>
</dbReference>
<evidence type="ECO:0000256" key="7">
    <source>
        <dbReference type="ARBA" id="ARBA00023242"/>
    </source>
</evidence>